<comment type="caution">
    <text evidence="2">The sequence shown here is derived from an EMBL/GenBank/DDBJ whole genome shotgun (WGS) entry which is preliminary data.</text>
</comment>
<reference evidence="2 3" key="1">
    <citation type="submission" date="2020-08" db="EMBL/GenBank/DDBJ databases">
        <title>Sequencing the genomes of 1000 actinobacteria strains.</title>
        <authorList>
            <person name="Klenk H.-P."/>
        </authorList>
    </citation>
    <scope>NUCLEOTIDE SEQUENCE [LARGE SCALE GENOMIC DNA]</scope>
    <source>
        <strain evidence="2 3">DSM 45784</strain>
    </source>
</reference>
<accession>A0A7W7GBJ3</accession>
<evidence type="ECO:0000256" key="1">
    <source>
        <dbReference type="SAM" id="MobiDB-lite"/>
    </source>
</evidence>
<name>A0A7W7GBJ3_9ACTN</name>
<organism evidence="2 3">
    <name type="scientific">Sphaerisporangium siamense</name>
    <dbReference type="NCBI Taxonomy" id="795645"/>
    <lineage>
        <taxon>Bacteria</taxon>
        <taxon>Bacillati</taxon>
        <taxon>Actinomycetota</taxon>
        <taxon>Actinomycetes</taxon>
        <taxon>Streptosporangiales</taxon>
        <taxon>Streptosporangiaceae</taxon>
        <taxon>Sphaerisporangium</taxon>
    </lineage>
</organism>
<sequence>MAGALAYYAACRARLAHHGRPHPRREAPPLPPAPPPSRDRAARGVHGAAPAEPPRRDVEGEVGALRRAHPGWRVWVSGPTWYACGPWLEARLVHAPTAERLSALITARMEGSR</sequence>
<gene>
    <name evidence="2" type="ORF">BJ982_004033</name>
</gene>
<dbReference type="EMBL" id="JACHND010000001">
    <property type="protein sequence ID" value="MBB4702489.1"/>
    <property type="molecule type" value="Genomic_DNA"/>
</dbReference>
<dbReference type="AlphaFoldDB" id="A0A7W7GBJ3"/>
<proteinExistence type="predicted"/>
<evidence type="ECO:0000313" key="3">
    <source>
        <dbReference type="Proteomes" id="UP000542210"/>
    </source>
</evidence>
<dbReference type="Proteomes" id="UP000542210">
    <property type="component" value="Unassembled WGS sequence"/>
</dbReference>
<evidence type="ECO:0000313" key="2">
    <source>
        <dbReference type="EMBL" id="MBB4702489.1"/>
    </source>
</evidence>
<keyword evidence="3" id="KW-1185">Reference proteome</keyword>
<protein>
    <submittedName>
        <fullName evidence="2">Uncharacterized protein</fullName>
    </submittedName>
</protein>
<feature type="region of interest" description="Disordered" evidence="1">
    <location>
        <begin position="18"/>
        <end position="61"/>
    </location>
</feature>
<dbReference type="RefSeq" id="WP_184882286.1">
    <property type="nucleotide sequence ID" value="NZ_BOOV01000033.1"/>
</dbReference>